<organism evidence="1 2">
    <name type="scientific">Pseudooceanicola pacificus</name>
    <dbReference type="NCBI Taxonomy" id="2676438"/>
    <lineage>
        <taxon>Bacteria</taxon>
        <taxon>Pseudomonadati</taxon>
        <taxon>Pseudomonadota</taxon>
        <taxon>Alphaproteobacteria</taxon>
        <taxon>Rhodobacterales</taxon>
        <taxon>Paracoccaceae</taxon>
        <taxon>Pseudooceanicola</taxon>
    </lineage>
</organism>
<dbReference type="Gene3D" id="3.10.129.10">
    <property type="entry name" value="Hotdog Thioesterase"/>
    <property type="match status" value="1"/>
</dbReference>
<evidence type="ECO:0000313" key="1">
    <source>
        <dbReference type="EMBL" id="MWB77519.1"/>
    </source>
</evidence>
<name>A0A844WEM5_9RHOB</name>
<accession>A0A844WEM5</accession>
<dbReference type="AlphaFoldDB" id="A0A844WEM5"/>
<keyword evidence="2" id="KW-1185">Reference proteome</keyword>
<dbReference type="InterPro" id="IPR029069">
    <property type="entry name" value="HotDog_dom_sf"/>
</dbReference>
<proteinExistence type="predicted"/>
<dbReference type="EMBL" id="WNXQ01000003">
    <property type="protein sequence ID" value="MWB77519.1"/>
    <property type="molecule type" value="Genomic_DNA"/>
</dbReference>
<evidence type="ECO:0000313" key="2">
    <source>
        <dbReference type="Proteomes" id="UP000443843"/>
    </source>
</evidence>
<gene>
    <name evidence="1" type="ORF">GLS40_05745</name>
</gene>
<sequence>MGHQSDVTGTWVFSAFSEGQVLGSTEVCLDEGRLGLWSEIFDQPARSEHLSVSMLVSAMMEAYLRVAQPRPPGNIHAGQKLRLYGRAPHRGEVLTIATRVVRKEERKGRKWLTFESEIAAGGEKLLSGEILTIWAE</sequence>
<protein>
    <submittedName>
        <fullName evidence="1">Uncharacterized protein</fullName>
    </submittedName>
</protein>
<dbReference type="RefSeq" id="WP_160381799.1">
    <property type="nucleotide sequence ID" value="NZ_WNXQ01000003.1"/>
</dbReference>
<reference evidence="1 2" key="1">
    <citation type="submission" date="2019-11" db="EMBL/GenBank/DDBJ databases">
        <title>Pseudooceanicola pacifica sp. nov., isolated from deep-sea sediment of the Pacific Ocean.</title>
        <authorList>
            <person name="Lyu L."/>
        </authorList>
    </citation>
    <scope>NUCLEOTIDE SEQUENCE [LARGE SCALE GENOMIC DNA]</scope>
    <source>
        <strain evidence="1 2">216_PA32_1</strain>
    </source>
</reference>
<comment type="caution">
    <text evidence="1">The sequence shown here is derived from an EMBL/GenBank/DDBJ whole genome shotgun (WGS) entry which is preliminary data.</text>
</comment>
<dbReference type="SUPFAM" id="SSF54637">
    <property type="entry name" value="Thioesterase/thiol ester dehydrase-isomerase"/>
    <property type="match status" value="1"/>
</dbReference>
<dbReference type="Proteomes" id="UP000443843">
    <property type="component" value="Unassembled WGS sequence"/>
</dbReference>